<dbReference type="InterPro" id="IPR011716">
    <property type="entry name" value="TPR-3"/>
</dbReference>
<name>A0A022PNS2_9GAMM</name>
<dbReference type="SUPFAM" id="SSF48452">
    <property type="entry name" value="TPR-like"/>
    <property type="match status" value="1"/>
</dbReference>
<dbReference type="AlphaFoldDB" id="A0A022PNS2"/>
<sequence length="169" mass="18692">MEHQETSTTSDQYAQELESFLHDGGTLAMLKDISSDTLEQLYSLAFNQYQSGKWQDAHKIFQALCMLDHYDSRFFLGLGACRQAMGQLEQAIQSYSYGAMLDINEPRFPFHAAECLLQLGELDGAESGFYSAQQLAAALPEQTALAASSSAMLEAITIKRTQENGSESK</sequence>
<dbReference type="EMBL" id="JFGV01000001">
    <property type="protein sequence ID" value="EYU17361.1"/>
    <property type="molecule type" value="Genomic_DNA"/>
</dbReference>
<dbReference type="InterPro" id="IPR011990">
    <property type="entry name" value="TPR-like_helical_dom_sf"/>
</dbReference>
<dbReference type="PATRIC" id="fig|1393736.3.peg.139"/>
<dbReference type="InterPro" id="IPR016379">
    <property type="entry name" value="T3SS_Ca_resp_chp_LcrH/SycD_sub"/>
</dbReference>
<dbReference type="PIRSF" id="PIRSF003165">
    <property type="entry name" value="Chaperone_SicA"/>
    <property type="match status" value="1"/>
</dbReference>
<evidence type="ECO:0000256" key="1">
    <source>
        <dbReference type="ARBA" id="ARBA00010244"/>
    </source>
</evidence>
<reference evidence="3 4" key="1">
    <citation type="submission" date="2014-03" db="EMBL/GenBank/DDBJ databases">
        <title>Draft Genome of Photorhabdus luminescens BA1, an Egyptian Isolate.</title>
        <authorList>
            <person name="Ghazal S."/>
            <person name="Hurst S.G.IV."/>
            <person name="Morris K."/>
            <person name="Thomas K."/>
            <person name="Tisa L.S."/>
        </authorList>
    </citation>
    <scope>NUCLEOTIDE SEQUENCE [LARGE SCALE GENOMIC DNA]</scope>
    <source>
        <strain evidence="3 4">BA1</strain>
    </source>
</reference>
<accession>A0A022PNS2</accession>
<keyword evidence="4" id="KW-1185">Reference proteome</keyword>
<gene>
    <name evidence="3" type="ORF">BA1DRAFT_00142</name>
</gene>
<keyword evidence="2" id="KW-0143">Chaperone</keyword>
<comment type="similarity">
    <text evidence="1">Belongs to the LcrH/SycD chaperone family.</text>
</comment>
<dbReference type="Proteomes" id="UP000023464">
    <property type="component" value="Unassembled WGS sequence"/>
</dbReference>
<evidence type="ECO:0000313" key="4">
    <source>
        <dbReference type="Proteomes" id="UP000023464"/>
    </source>
</evidence>
<dbReference type="InterPro" id="IPR005415">
    <property type="entry name" value="T3SS_Ca_resp_chp_LcrH/SycD"/>
</dbReference>
<dbReference type="NCBIfam" id="TIGR02552">
    <property type="entry name" value="LcrH_SycD"/>
    <property type="match status" value="1"/>
</dbReference>
<evidence type="ECO:0000256" key="2">
    <source>
        <dbReference type="ARBA" id="ARBA00023186"/>
    </source>
</evidence>
<organism evidence="3 4">
    <name type="scientific">Photorhabdus aegyptia</name>
    <dbReference type="NCBI Taxonomy" id="2805098"/>
    <lineage>
        <taxon>Bacteria</taxon>
        <taxon>Pseudomonadati</taxon>
        <taxon>Pseudomonadota</taxon>
        <taxon>Gammaproteobacteria</taxon>
        <taxon>Enterobacterales</taxon>
        <taxon>Morganellaceae</taxon>
        <taxon>Photorhabdus</taxon>
    </lineage>
</organism>
<proteinExistence type="inferred from homology"/>
<dbReference type="RefSeq" id="WP_036775319.1">
    <property type="nucleotide sequence ID" value="NZ_CAWLTM010000114.1"/>
</dbReference>
<dbReference type="PRINTS" id="PR01595">
    <property type="entry name" value="SYCDCHAPRONE"/>
</dbReference>
<protein>
    <submittedName>
        <fullName evidence="3">Type III secretion low calcium response chaperone LcrH/SycD</fullName>
    </submittedName>
</protein>
<evidence type="ECO:0000313" key="3">
    <source>
        <dbReference type="EMBL" id="EYU17361.1"/>
    </source>
</evidence>
<dbReference type="Pfam" id="PF07720">
    <property type="entry name" value="TPR_3"/>
    <property type="match status" value="1"/>
</dbReference>
<comment type="caution">
    <text evidence="3">The sequence shown here is derived from an EMBL/GenBank/DDBJ whole genome shotgun (WGS) entry which is preliminary data.</text>
</comment>
<dbReference type="Gene3D" id="1.25.40.10">
    <property type="entry name" value="Tetratricopeptide repeat domain"/>
    <property type="match status" value="1"/>
</dbReference>